<evidence type="ECO:0008006" key="3">
    <source>
        <dbReference type="Google" id="ProtNLM"/>
    </source>
</evidence>
<evidence type="ECO:0000256" key="1">
    <source>
        <dbReference type="SAM" id="Phobius"/>
    </source>
</evidence>
<sequence length="269" mass="30939">MRIKEMEWKENTEKIFKKWCDHATCYSWMHDRSYKKYNCHYTWFTVPVIILSTITGTANFAHERYEEYAGAITMVIGAMNILAGIITTVAQFCKIGSKVESHRIAAIFWDKFGRNIRVELAKDRDERLGAGDFMKTSKEEYNRLIEISPDIPRDVISAFRNLAISSNVMEIDPLEDADMGDCICCDECCFGVSIIPRCCKSKKRRSCDIEQPNDSRPTEQIELPEICGNFKPTEISKEKKIETIFGKGQYGMFNIEEIVIDDDNSTTVE</sequence>
<reference evidence="2" key="1">
    <citation type="submission" date="2019-09" db="EMBL/GenBank/DDBJ databases">
        <authorList>
            <person name="Needham M D."/>
        </authorList>
    </citation>
    <scope>NUCLEOTIDE SEQUENCE</scope>
</reference>
<protein>
    <recommendedName>
        <fullName evidence="3">SMODS and SLOG-associating 2TM effector domain-containing protein</fullName>
    </recommendedName>
</protein>
<proteinExistence type="predicted"/>
<organism evidence="2">
    <name type="scientific">seawater metagenome</name>
    <dbReference type="NCBI Taxonomy" id="1561972"/>
    <lineage>
        <taxon>unclassified sequences</taxon>
        <taxon>metagenomes</taxon>
        <taxon>ecological metagenomes</taxon>
    </lineage>
</organism>
<gene>
    <name evidence="2" type="ORF">CPAV1605_1374</name>
</gene>
<evidence type="ECO:0000313" key="2">
    <source>
        <dbReference type="EMBL" id="VVU95622.1"/>
    </source>
</evidence>
<dbReference type="AlphaFoldDB" id="A0A5E8CMA7"/>
<dbReference type="EMBL" id="CABVLZ010000007">
    <property type="protein sequence ID" value="VVU95622.1"/>
    <property type="molecule type" value="Genomic_DNA"/>
</dbReference>
<keyword evidence="1" id="KW-0812">Transmembrane</keyword>
<feature type="transmembrane region" description="Helical" evidence="1">
    <location>
        <begin position="41"/>
        <end position="62"/>
    </location>
</feature>
<keyword evidence="1" id="KW-0472">Membrane</keyword>
<keyword evidence="1" id="KW-1133">Transmembrane helix</keyword>
<feature type="transmembrane region" description="Helical" evidence="1">
    <location>
        <begin position="68"/>
        <end position="93"/>
    </location>
</feature>
<dbReference type="NCBIfam" id="NF033632">
    <property type="entry name" value="SLATT_4"/>
    <property type="match status" value="1"/>
</dbReference>
<name>A0A5E8CMA7_9ZZZZ</name>
<accession>A0A5E8CMA7</accession>